<gene>
    <name evidence="1" type="ORF">F4559_004036</name>
</gene>
<keyword evidence="2" id="KW-1185">Reference proteome</keyword>
<protein>
    <submittedName>
        <fullName evidence="1">Uncharacterized protein</fullName>
    </submittedName>
</protein>
<dbReference type="Proteomes" id="UP000542674">
    <property type="component" value="Unassembled WGS sequence"/>
</dbReference>
<organism evidence="1 2">
    <name type="scientific">Saccharothrix violaceirubra</name>
    <dbReference type="NCBI Taxonomy" id="413306"/>
    <lineage>
        <taxon>Bacteria</taxon>
        <taxon>Bacillati</taxon>
        <taxon>Actinomycetota</taxon>
        <taxon>Actinomycetes</taxon>
        <taxon>Pseudonocardiales</taxon>
        <taxon>Pseudonocardiaceae</taxon>
        <taxon>Saccharothrix</taxon>
    </lineage>
</organism>
<dbReference type="RefSeq" id="WP_184670843.1">
    <property type="nucleotide sequence ID" value="NZ_BAABAI010000022.1"/>
</dbReference>
<proteinExistence type="predicted"/>
<reference evidence="1 2" key="1">
    <citation type="submission" date="2020-08" db="EMBL/GenBank/DDBJ databases">
        <title>Sequencing the genomes of 1000 actinobacteria strains.</title>
        <authorList>
            <person name="Klenk H.-P."/>
        </authorList>
    </citation>
    <scope>NUCLEOTIDE SEQUENCE [LARGE SCALE GENOMIC DNA]</scope>
    <source>
        <strain evidence="1 2">DSM 45084</strain>
    </source>
</reference>
<dbReference type="AlphaFoldDB" id="A0A7W7WX43"/>
<dbReference type="EMBL" id="JACHJS010000001">
    <property type="protein sequence ID" value="MBB4966677.1"/>
    <property type="molecule type" value="Genomic_DNA"/>
</dbReference>
<accession>A0A7W7WX43</accession>
<comment type="caution">
    <text evidence="1">The sequence shown here is derived from an EMBL/GenBank/DDBJ whole genome shotgun (WGS) entry which is preliminary data.</text>
</comment>
<evidence type="ECO:0000313" key="1">
    <source>
        <dbReference type="EMBL" id="MBB4966677.1"/>
    </source>
</evidence>
<evidence type="ECO:0000313" key="2">
    <source>
        <dbReference type="Proteomes" id="UP000542674"/>
    </source>
</evidence>
<name>A0A7W7WX43_9PSEU</name>
<sequence>MFNNAPGESPMVLARLFARLFGAAATTKPGPEGFPYSGYLVPAHTWTSTSDAPELSAADLDVVYKKLSDADDRGLK</sequence>